<gene>
    <name evidence="3" type="ORF">RI129_009236</name>
</gene>
<feature type="compositionally biased region" description="Basic and acidic residues" evidence="1">
    <location>
        <begin position="43"/>
        <end position="69"/>
    </location>
</feature>
<dbReference type="Proteomes" id="UP001329430">
    <property type="component" value="Chromosome 7"/>
</dbReference>
<comment type="caution">
    <text evidence="3">The sequence shown here is derived from an EMBL/GenBank/DDBJ whole genome shotgun (WGS) entry which is preliminary data.</text>
</comment>
<dbReference type="AlphaFoldDB" id="A0AAN7V6F6"/>
<feature type="compositionally biased region" description="Basic and acidic residues" evidence="1">
    <location>
        <begin position="252"/>
        <end position="282"/>
    </location>
</feature>
<name>A0AAN7V6F6_9COLE</name>
<reference evidence="3 4" key="1">
    <citation type="journal article" date="2024" name="Insects">
        <title>An Improved Chromosome-Level Genome Assembly of the Firefly Pyrocoelia pectoralis.</title>
        <authorList>
            <person name="Fu X."/>
            <person name="Meyer-Rochow V.B."/>
            <person name="Ballantyne L."/>
            <person name="Zhu X."/>
        </authorList>
    </citation>
    <scope>NUCLEOTIDE SEQUENCE [LARGE SCALE GENOMIC DNA]</scope>
    <source>
        <strain evidence="3">XCY_ONT2</strain>
    </source>
</reference>
<feature type="compositionally biased region" description="Basic and acidic residues" evidence="1">
    <location>
        <begin position="96"/>
        <end position="123"/>
    </location>
</feature>
<evidence type="ECO:0000313" key="4">
    <source>
        <dbReference type="Proteomes" id="UP001329430"/>
    </source>
</evidence>
<protein>
    <submittedName>
        <fullName evidence="3">Uncharacterized protein</fullName>
    </submittedName>
</protein>
<proteinExistence type="predicted"/>
<feature type="region of interest" description="Disordered" evidence="1">
    <location>
        <begin position="189"/>
        <end position="282"/>
    </location>
</feature>
<dbReference type="EMBL" id="JAVRBK010000007">
    <property type="protein sequence ID" value="KAK5640689.1"/>
    <property type="molecule type" value="Genomic_DNA"/>
</dbReference>
<sequence length="282" mass="31327">MKYILAAIFLIGTTLSFPLGESNESKSGNPIINPNSLSSTKSQESDEMQKHDHDESHKDVSHEHHKDSSETSEESSESNEKPEQPSKFPEAVPIPEESKPSEEKILDEPIKKPNREAEKQKVGDVIVEKSHFEERIDILEAASKPAAIAAESAAPEEQFIKNIEDISEKKINDNPISQSDSIPEVKQVEENPLTQENSVAAEVNLPKDKVDEPIPEGKSEPLDIPLDMKKEGLKIEKPSEEMGKVDQPMEEIIEKGDTMSEKNESKKLPELNSDKSDISLSS</sequence>
<feature type="signal peptide" evidence="2">
    <location>
        <begin position="1"/>
        <end position="16"/>
    </location>
</feature>
<feature type="chain" id="PRO_5042992610" evidence="2">
    <location>
        <begin position="17"/>
        <end position="282"/>
    </location>
</feature>
<evidence type="ECO:0000256" key="2">
    <source>
        <dbReference type="SAM" id="SignalP"/>
    </source>
</evidence>
<evidence type="ECO:0000313" key="3">
    <source>
        <dbReference type="EMBL" id="KAK5640689.1"/>
    </source>
</evidence>
<accession>A0AAN7V6F6</accession>
<feature type="compositionally biased region" description="Polar residues" evidence="1">
    <location>
        <begin position="25"/>
        <end position="42"/>
    </location>
</feature>
<feature type="compositionally biased region" description="Basic and acidic residues" evidence="1">
    <location>
        <begin position="205"/>
        <end position="244"/>
    </location>
</feature>
<organism evidence="3 4">
    <name type="scientific">Pyrocoelia pectoralis</name>
    <dbReference type="NCBI Taxonomy" id="417401"/>
    <lineage>
        <taxon>Eukaryota</taxon>
        <taxon>Metazoa</taxon>
        <taxon>Ecdysozoa</taxon>
        <taxon>Arthropoda</taxon>
        <taxon>Hexapoda</taxon>
        <taxon>Insecta</taxon>
        <taxon>Pterygota</taxon>
        <taxon>Neoptera</taxon>
        <taxon>Endopterygota</taxon>
        <taxon>Coleoptera</taxon>
        <taxon>Polyphaga</taxon>
        <taxon>Elateriformia</taxon>
        <taxon>Elateroidea</taxon>
        <taxon>Lampyridae</taxon>
        <taxon>Lampyrinae</taxon>
        <taxon>Pyrocoelia</taxon>
    </lineage>
</organism>
<feature type="region of interest" description="Disordered" evidence="1">
    <location>
        <begin position="20"/>
        <end position="123"/>
    </location>
</feature>
<evidence type="ECO:0000256" key="1">
    <source>
        <dbReference type="SAM" id="MobiDB-lite"/>
    </source>
</evidence>
<keyword evidence="4" id="KW-1185">Reference proteome</keyword>
<keyword evidence="2" id="KW-0732">Signal</keyword>